<keyword evidence="3" id="KW-1185">Reference proteome</keyword>
<organism evidence="2 3">
    <name type="scientific">Adiantum capillus-veneris</name>
    <name type="common">Maidenhair fern</name>
    <dbReference type="NCBI Taxonomy" id="13818"/>
    <lineage>
        <taxon>Eukaryota</taxon>
        <taxon>Viridiplantae</taxon>
        <taxon>Streptophyta</taxon>
        <taxon>Embryophyta</taxon>
        <taxon>Tracheophyta</taxon>
        <taxon>Polypodiopsida</taxon>
        <taxon>Polypodiidae</taxon>
        <taxon>Polypodiales</taxon>
        <taxon>Pteridineae</taxon>
        <taxon>Pteridaceae</taxon>
        <taxon>Vittarioideae</taxon>
        <taxon>Adiantum</taxon>
    </lineage>
</organism>
<dbReference type="Pfam" id="PF00856">
    <property type="entry name" value="SET"/>
    <property type="match status" value="1"/>
</dbReference>
<name>A0A9D4UZD6_ADICA</name>
<proteinExistence type="predicted"/>
<evidence type="ECO:0000313" key="3">
    <source>
        <dbReference type="Proteomes" id="UP000886520"/>
    </source>
</evidence>
<dbReference type="CDD" id="cd20071">
    <property type="entry name" value="SET_SMYD"/>
    <property type="match status" value="1"/>
</dbReference>
<dbReference type="InterPro" id="IPR046341">
    <property type="entry name" value="SET_dom_sf"/>
</dbReference>
<dbReference type="PANTHER" id="PTHR47643">
    <property type="entry name" value="TPR DOMAIN PROTEIN (AFU_ORTHOLOGUE AFUA_5G12710)"/>
    <property type="match status" value="1"/>
</dbReference>
<dbReference type="Gene3D" id="2.170.270.10">
    <property type="entry name" value="SET domain"/>
    <property type="match status" value="1"/>
</dbReference>
<reference evidence="2" key="1">
    <citation type="submission" date="2021-01" db="EMBL/GenBank/DDBJ databases">
        <title>Adiantum capillus-veneris genome.</title>
        <authorList>
            <person name="Fang Y."/>
            <person name="Liao Q."/>
        </authorList>
    </citation>
    <scope>NUCLEOTIDE SEQUENCE</scope>
    <source>
        <strain evidence="2">H3</strain>
        <tissue evidence="2">Leaf</tissue>
    </source>
</reference>
<gene>
    <name evidence="2" type="ORF">GOP47_0009001</name>
</gene>
<dbReference type="AlphaFoldDB" id="A0A9D4UZD6"/>
<dbReference type="SUPFAM" id="SSF82199">
    <property type="entry name" value="SET domain"/>
    <property type="match status" value="1"/>
</dbReference>
<dbReference type="PROSITE" id="PS50280">
    <property type="entry name" value="SET"/>
    <property type="match status" value="1"/>
</dbReference>
<evidence type="ECO:0000313" key="2">
    <source>
        <dbReference type="EMBL" id="KAI5076936.1"/>
    </source>
</evidence>
<dbReference type="PANTHER" id="PTHR47643:SF2">
    <property type="entry name" value="TPR DOMAIN PROTEIN (AFU_ORTHOLOGUE AFUA_5G12710)"/>
    <property type="match status" value="1"/>
</dbReference>
<protein>
    <recommendedName>
        <fullName evidence="1">SET domain-containing protein</fullName>
    </recommendedName>
</protein>
<comment type="caution">
    <text evidence="2">The sequence shown here is derived from an EMBL/GenBank/DDBJ whole genome shotgun (WGS) entry which is preliminary data.</text>
</comment>
<feature type="domain" description="SET" evidence="1">
    <location>
        <begin position="101"/>
        <end position="277"/>
    </location>
</feature>
<dbReference type="SMART" id="SM00317">
    <property type="entry name" value="SET"/>
    <property type="match status" value="1"/>
</dbReference>
<dbReference type="InterPro" id="IPR001214">
    <property type="entry name" value="SET_dom"/>
</dbReference>
<dbReference type="OrthoDB" id="1028014at2759"/>
<dbReference type="Proteomes" id="UP000886520">
    <property type="component" value="Chromosome 8"/>
</dbReference>
<dbReference type="EMBL" id="JABFUD020000008">
    <property type="protein sequence ID" value="KAI5076936.1"/>
    <property type="molecule type" value="Genomic_DNA"/>
</dbReference>
<sequence length="486" mass="54123">MEEMKVLIRNATVRMPCARSVVHCLSRKRKISAANWCCRHIKYRTRCCSASLPLAQKTEEAPINLDEGKGGAASIVGSLSQYLLKGCTPWHEAPSCPDYVGPVEVARTPDGRGRGLFATQDVHAGTLLLISNPMAISYDDPHRIMLLSKLVTMAAKDPLFLRKLHSLAHTQSSQHRLEVPSMDFLTSDSSDYMYSEEVVDPEPFDPARIMDIIMLNSFEGEYKTGKEESRLCALYLLPSLINHSCHRNASRLIVGGAMIIHAATDIRKGEEITITYVSTVAPLQRRQKSSLSMKFGFTCKCKRCRVEESLQNSLRDVSELYCDLHDKAADEVHMAMCSQRSPPPESSFATVLQLRNVFDTVCEKVFADKGLSELEKRWVLAGYSSAYLGKWLVSGYASHFSNVPVLLDQKVVEVVKALRATVPGLVHTLSLTTFILGITQRLESKEELAKEVFMLGMAECAGAYGNQKSDVMLKLMEKSTEVIPFF</sequence>
<evidence type="ECO:0000259" key="1">
    <source>
        <dbReference type="PROSITE" id="PS50280"/>
    </source>
</evidence>
<accession>A0A9D4UZD6</accession>
<dbReference type="InterPro" id="IPR053209">
    <property type="entry name" value="Gramillin-biosynth_MTr"/>
</dbReference>